<evidence type="ECO:0000256" key="10">
    <source>
        <dbReference type="ARBA" id="ARBA00022786"/>
    </source>
</evidence>
<evidence type="ECO:0000256" key="4">
    <source>
        <dbReference type="ARBA" id="ARBA00005491"/>
    </source>
</evidence>
<feature type="region of interest" description="Disordered" evidence="16">
    <location>
        <begin position="103"/>
        <end position="536"/>
    </location>
</feature>
<feature type="compositionally biased region" description="Polar residues" evidence="16">
    <location>
        <begin position="485"/>
        <end position="500"/>
    </location>
</feature>
<evidence type="ECO:0000256" key="16">
    <source>
        <dbReference type="SAM" id="MobiDB-lite"/>
    </source>
</evidence>
<evidence type="ECO:0000256" key="6">
    <source>
        <dbReference type="ARBA" id="ARBA00022454"/>
    </source>
</evidence>
<evidence type="ECO:0000313" key="19">
    <source>
        <dbReference type="Proteomes" id="UP001320420"/>
    </source>
</evidence>
<feature type="compositionally biased region" description="Acidic residues" evidence="16">
    <location>
        <begin position="318"/>
        <end position="327"/>
    </location>
</feature>
<feature type="compositionally biased region" description="Low complexity" evidence="16">
    <location>
        <begin position="881"/>
        <end position="900"/>
    </location>
</feature>
<keyword evidence="6" id="KW-0158">Chromosome</keyword>
<evidence type="ECO:0000256" key="14">
    <source>
        <dbReference type="ARBA" id="ARBA00023204"/>
    </source>
</evidence>
<dbReference type="PANTHER" id="PTHR16308:SF13">
    <property type="entry name" value="PROTEIN LINGERER"/>
    <property type="match status" value="1"/>
</dbReference>
<dbReference type="Pfam" id="PF02845">
    <property type="entry name" value="CUE"/>
    <property type="match status" value="1"/>
</dbReference>
<name>A0AAN9V037_9PEZI</name>
<feature type="compositionally biased region" description="Gly residues" evidence="16">
    <location>
        <begin position="14"/>
        <end position="24"/>
    </location>
</feature>
<comment type="caution">
    <text evidence="18">The sequence shown here is derived from an EMBL/GenBank/DDBJ whole genome shotgun (WGS) entry which is preliminary data.</text>
</comment>
<feature type="compositionally biased region" description="Basic and acidic residues" evidence="16">
    <location>
        <begin position="410"/>
        <end position="428"/>
    </location>
</feature>
<feature type="compositionally biased region" description="Low complexity" evidence="16">
    <location>
        <begin position="706"/>
        <end position="735"/>
    </location>
</feature>
<keyword evidence="11" id="KW-0832">Ubl conjugation</keyword>
<accession>A0AAN9V037</accession>
<evidence type="ECO:0000256" key="15">
    <source>
        <dbReference type="ARBA" id="ARBA00023242"/>
    </source>
</evidence>
<organism evidence="18 19">
    <name type="scientific">Diatrype stigma</name>
    <dbReference type="NCBI Taxonomy" id="117547"/>
    <lineage>
        <taxon>Eukaryota</taxon>
        <taxon>Fungi</taxon>
        <taxon>Dikarya</taxon>
        <taxon>Ascomycota</taxon>
        <taxon>Pezizomycotina</taxon>
        <taxon>Sordariomycetes</taxon>
        <taxon>Xylariomycetidae</taxon>
        <taxon>Xylariales</taxon>
        <taxon>Diatrypaceae</taxon>
        <taxon>Diatrype</taxon>
    </lineage>
</organism>
<keyword evidence="19" id="KW-1185">Reference proteome</keyword>
<feature type="compositionally biased region" description="Pro residues" evidence="16">
    <location>
        <begin position="278"/>
        <end position="295"/>
    </location>
</feature>
<dbReference type="SUPFAM" id="SSF46934">
    <property type="entry name" value="UBA-like"/>
    <property type="match status" value="1"/>
</dbReference>
<dbReference type="GO" id="GO:0006281">
    <property type="term" value="P:DNA repair"/>
    <property type="evidence" value="ECO:0007669"/>
    <property type="project" value="UniProtKB-KW"/>
</dbReference>
<dbReference type="GO" id="GO:0043130">
    <property type="term" value="F:ubiquitin binding"/>
    <property type="evidence" value="ECO:0007669"/>
    <property type="project" value="InterPro"/>
</dbReference>
<feature type="compositionally biased region" description="Polar residues" evidence="16">
    <location>
        <begin position="362"/>
        <end position="384"/>
    </location>
</feature>
<dbReference type="InterPro" id="IPR009060">
    <property type="entry name" value="UBA-like_sf"/>
</dbReference>
<dbReference type="PANTHER" id="PTHR16308">
    <property type="entry name" value="UBIQUITIN ASSOCIATED PROTEIN 2-LIKE/LINGERER"/>
    <property type="match status" value="1"/>
</dbReference>
<dbReference type="GO" id="GO:0005737">
    <property type="term" value="C:cytoplasm"/>
    <property type="evidence" value="ECO:0007669"/>
    <property type="project" value="UniProtKB-SubCell"/>
</dbReference>
<evidence type="ECO:0000256" key="12">
    <source>
        <dbReference type="ARBA" id="ARBA00022895"/>
    </source>
</evidence>
<feature type="compositionally biased region" description="Polar residues" evidence="16">
    <location>
        <begin position="179"/>
        <end position="201"/>
    </location>
</feature>
<evidence type="ECO:0000256" key="3">
    <source>
        <dbReference type="ARBA" id="ARBA00004574"/>
    </source>
</evidence>
<dbReference type="CDD" id="cd14368">
    <property type="entry name" value="CUE_DEF1_like"/>
    <property type="match status" value="1"/>
</dbReference>
<evidence type="ECO:0000256" key="2">
    <source>
        <dbReference type="ARBA" id="ARBA00004496"/>
    </source>
</evidence>
<proteinExistence type="inferred from homology"/>
<feature type="compositionally biased region" description="Low complexity" evidence="16">
    <location>
        <begin position="208"/>
        <end position="247"/>
    </location>
</feature>
<keyword evidence="15" id="KW-0539">Nucleus</keyword>
<feature type="compositionally biased region" description="Pro residues" evidence="16">
    <location>
        <begin position="469"/>
        <end position="480"/>
    </location>
</feature>
<feature type="compositionally biased region" description="Low complexity" evidence="16">
    <location>
        <begin position="345"/>
        <end position="354"/>
    </location>
</feature>
<feature type="compositionally biased region" description="Low complexity" evidence="16">
    <location>
        <begin position="638"/>
        <end position="650"/>
    </location>
</feature>
<dbReference type="InterPro" id="IPR041803">
    <property type="entry name" value="DEF1_CUE"/>
</dbReference>
<feature type="compositionally biased region" description="Polar residues" evidence="16">
    <location>
        <begin position="604"/>
        <end position="616"/>
    </location>
</feature>
<evidence type="ECO:0000256" key="9">
    <source>
        <dbReference type="ARBA" id="ARBA00022763"/>
    </source>
</evidence>
<comment type="similarity">
    <text evidence="4">Belongs to the DEF1 family.</text>
</comment>
<feature type="domain" description="CUE" evidence="17">
    <location>
        <begin position="63"/>
        <end position="106"/>
    </location>
</feature>
<reference evidence="18 19" key="1">
    <citation type="submission" date="2024-02" db="EMBL/GenBank/DDBJ databases">
        <title>De novo assembly and annotation of 12 fungi associated with fruit tree decline syndrome in Ontario, Canada.</title>
        <authorList>
            <person name="Sulman M."/>
            <person name="Ellouze W."/>
            <person name="Ilyukhin E."/>
        </authorList>
    </citation>
    <scope>NUCLEOTIDE SEQUENCE [LARGE SCALE GENOMIC DNA]</scope>
    <source>
        <strain evidence="18 19">M11/M66-122</strain>
    </source>
</reference>
<dbReference type="GO" id="GO:0003677">
    <property type="term" value="F:DNA binding"/>
    <property type="evidence" value="ECO:0007669"/>
    <property type="project" value="UniProtKB-KW"/>
</dbReference>
<feature type="region of interest" description="Disordered" evidence="16">
    <location>
        <begin position="597"/>
        <end position="616"/>
    </location>
</feature>
<evidence type="ECO:0000256" key="11">
    <source>
        <dbReference type="ARBA" id="ARBA00022843"/>
    </source>
</evidence>
<keyword evidence="9" id="KW-0227">DNA damage</keyword>
<evidence type="ECO:0000259" key="17">
    <source>
        <dbReference type="PROSITE" id="PS51140"/>
    </source>
</evidence>
<evidence type="ECO:0000256" key="5">
    <source>
        <dbReference type="ARBA" id="ARBA00020536"/>
    </source>
</evidence>
<keyword evidence="10" id="KW-0833">Ubl conjugation pathway</keyword>
<keyword evidence="8" id="KW-0597">Phosphoprotein</keyword>
<feature type="region of interest" description="Disordered" evidence="16">
    <location>
        <begin position="638"/>
        <end position="735"/>
    </location>
</feature>
<evidence type="ECO:0000256" key="8">
    <source>
        <dbReference type="ARBA" id="ARBA00022553"/>
    </source>
</evidence>
<feature type="compositionally biased region" description="Polar residues" evidence="16">
    <location>
        <begin position="856"/>
        <end position="867"/>
    </location>
</feature>
<evidence type="ECO:0000313" key="18">
    <source>
        <dbReference type="EMBL" id="KAK7755470.1"/>
    </source>
</evidence>
<dbReference type="GO" id="GO:0000781">
    <property type="term" value="C:chromosome, telomeric region"/>
    <property type="evidence" value="ECO:0007669"/>
    <property type="project" value="UniProtKB-SubCell"/>
</dbReference>
<comment type="subcellular location">
    <subcellularLocation>
        <location evidence="3">Chromosome</location>
        <location evidence="3">Telomere</location>
    </subcellularLocation>
    <subcellularLocation>
        <location evidence="2">Cytoplasm</location>
    </subcellularLocation>
    <subcellularLocation>
        <location evidence="1">Nucleus</location>
    </subcellularLocation>
</comment>
<dbReference type="InterPro" id="IPR051833">
    <property type="entry name" value="TC-DDR_regulator"/>
</dbReference>
<feature type="compositionally biased region" description="Polar residues" evidence="16">
    <location>
        <begin position="656"/>
        <end position="685"/>
    </location>
</feature>
<feature type="compositionally biased region" description="Acidic residues" evidence="16">
    <location>
        <begin position="441"/>
        <end position="451"/>
    </location>
</feature>
<keyword evidence="14" id="KW-0234">DNA repair</keyword>
<feature type="compositionally biased region" description="Low complexity" evidence="16">
    <location>
        <begin position="25"/>
        <end position="35"/>
    </location>
</feature>
<dbReference type="GO" id="GO:0005634">
    <property type="term" value="C:nucleus"/>
    <property type="evidence" value="ECO:0007669"/>
    <property type="project" value="UniProtKB-SubCell"/>
</dbReference>
<protein>
    <recommendedName>
        <fullName evidence="5">RNA polymerase II degradation factor 1</fullName>
    </recommendedName>
</protein>
<dbReference type="InterPro" id="IPR003892">
    <property type="entry name" value="CUE"/>
</dbReference>
<evidence type="ECO:0000256" key="13">
    <source>
        <dbReference type="ARBA" id="ARBA00023125"/>
    </source>
</evidence>
<feature type="region of interest" description="Disordered" evidence="16">
    <location>
        <begin position="1"/>
        <end position="46"/>
    </location>
</feature>
<feature type="compositionally biased region" description="Polar residues" evidence="16">
    <location>
        <begin position="507"/>
        <end position="520"/>
    </location>
</feature>
<evidence type="ECO:0000256" key="1">
    <source>
        <dbReference type="ARBA" id="ARBA00004123"/>
    </source>
</evidence>
<keyword evidence="7" id="KW-0963">Cytoplasm</keyword>
<keyword evidence="12" id="KW-0779">Telomere</keyword>
<evidence type="ECO:0000256" key="7">
    <source>
        <dbReference type="ARBA" id="ARBA00022490"/>
    </source>
</evidence>
<gene>
    <name evidence="18" type="primary">DEF1</name>
    <name evidence="18" type="ORF">SLS62_002399</name>
</gene>
<feature type="region of interest" description="Disordered" evidence="16">
    <location>
        <begin position="849"/>
        <end position="935"/>
    </location>
</feature>
<feature type="compositionally biased region" description="Basic and acidic residues" evidence="16">
    <location>
        <begin position="143"/>
        <end position="159"/>
    </location>
</feature>
<sequence length="983" mass="102213">MSEVQARSQTSSRGRGGGSRGGRGSYASRGGNSRRANGEKFAATDSALAADDEGDIGELRKKFGSGKVETIKELFPDWSDADILYALQETDGDIEVAATRISEGTISQWGEVSKPKKTNAKPKAKESAGLTESSGNSRPARGGRGDARGGRARGGERARGSRGRAAANAATNGHRFKENQQLSTPTDEASGWGKTTTTDESTAPAWGPTDSTTETTSTHTPTAAATSTTDTAAPQPTVTPPQTTQKTWASMLRQSTAPKPAPKPKETPAPKPAEAIEPLPPVEPAAPKSEPQPDPTPEEPAKPTPPPATAEAPKVVEPEADLPQPEDDLTKQNLEQLPDESHPPTTATAASTAADSWDPRQGQPTSAAVTPLSASQAQHQNTRGAPSGFAASALKATERPAARMPSYQRRLLEQEEAVRMPGNREVDRAAVQFGAFSLNGGEDDIDGDREDPETRGQPPLESPSQPRATLPPAPQQPAPIPDAFTPTQKPAASLAQQSPTIGEIPTNPHQPNSHVVNSHSATPVAPPTGPAAATAQRMSHYPRLFHPTNTVLAPQAPSASQHFGRFNHINAQESTGFPQKPYESFGQQQTAVTSAGGFEGFPAPTTQAPGAQNTAFSSAPGDYSSYYTADQHGRGGYNYYGHYNQQSGGQNHHEGPNSQTRGFGYNASQNDNLSQYPQSAAQQSRFGAPAAPDAQNSGHNTPNPPSQTQHQQTSAQASQPQSSLHQQPHGSQFPYAHPYYSSPYYANYMQHFNNGAYSQAGYGGAPYGKGGMYGQPHQYGMSPQGPYDHASSPATSGFGQSTLGARDSGLGSSIDNYGRAGSTPSAAQAALGGGFGGIHDTFGRGSAYPQAGQAFGNPNAQASNAGSGNDDLKPYETKATGGPSPLAAAARPGSAANTPAVSGLPPPQSAQQGIGGYGGYPSHLQGHGLHSNQSAAGSAYGLGASSAQSHGSTPYGGFGGNQGFNRYYSGQQQQQGGWGGNYH</sequence>
<dbReference type="AlphaFoldDB" id="A0AAN9V037"/>
<dbReference type="EMBL" id="JAKJXP020000012">
    <property type="protein sequence ID" value="KAK7755470.1"/>
    <property type="molecule type" value="Genomic_DNA"/>
</dbReference>
<dbReference type="Proteomes" id="UP001320420">
    <property type="component" value="Unassembled WGS sequence"/>
</dbReference>
<dbReference type="PROSITE" id="PS51140">
    <property type="entry name" value="CUE"/>
    <property type="match status" value="1"/>
</dbReference>
<keyword evidence="13" id="KW-0238">DNA-binding</keyword>